<sequence>MTGAVFLRAARALRLGVAGLVGALAALHAAAAPVGPPCGDPSGTADARAGSTLAMLTQGEKLSLVHGVLGAPWSGGQKPEGAIGSAGYVPGVPRLGIPPLQETDGPLGVANPGNVRRGDTATAMPSNVALAATWDLALARGQGEAVGAEARARGFNVLLGGAANLIRDPRGGRTFEYFSEDPWLTGLMAGAVIAGVQSRGVVSTTKHFALNDQETDRGRLDVRIDKAAARESDLLAFEIAIERGRPGAVMCAYNRVEGAHACENPWLLGEVLKGDWGYRGFVLSDWGAVHSTERPAIAGLDQESAEQADTRPFYAVLGDAVAEGRVPQSRLDDMARRILTTMFACGLADANLAAPLASGVAATTARRIADEGAVLLRNDGLLPLAPTLRRVLVVGAHADRGVPSGGGSSQVVPSGGIALKQPEGTNRAMVFMPSSPLAALRRRLPSAAVDFDDGLDADRAARKAARADAVVVFADQYMTEGADVADLALPSRQDRLIGRIAEANPKTVVVLETGGPVLMPWLDRTAAVLEAWYPGQAGGEAIADILTGAIDPSGRLPVTFPASEAQLPRRKIELVPPEGRVPDGAPIVARYDEGASTGYRSFARRGERPLFPFGFGLSYTTFRLGALAAHADGSSVTAELAVTNAGARAGAAVAQLYVAGPEDSGVGLRLAGWARLDLAPGETKRATIAVDPRLIATFDEGARRWRIAGGVYTVSAGFDAAARDATADVAVEAADAPP</sequence>
<dbReference type="OrthoDB" id="9781691at2"/>
<dbReference type="InterPro" id="IPR026891">
    <property type="entry name" value="Fn3-like"/>
</dbReference>
<dbReference type="Gene3D" id="3.40.50.1700">
    <property type="entry name" value="Glycoside hydrolase family 3 C-terminal domain"/>
    <property type="match status" value="1"/>
</dbReference>
<dbReference type="Pfam" id="PF01915">
    <property type="entry name" value="Glyco_hydro_3_C"/>
    <property type="match status" value="1"/>
</dbReference>
<dbReference type="SUPFAM" id="SSF52279">
    <property type="entry name" value="Beta-D-glucan exohydrolase, C-terminal domain"/>
    <property type="match status" value="1"/>
</dbReference>
<dbReference type="Gene3D" id="3.20.20.300">
    <property type="entry name" value="Glycoside hydrolase, family 3, N-terminal domain"/>
    <property type="match status" value="1"/>
</dbReference>
<dbReference type="InterPro" id="IPR001764">
    <property type="entry name" value="Glyco_hydro_3_N"/>
</dbReference>
<dbReference type="RefSeq" id="WP_113891335.1">
    <property type="nucleotide sequence ID" value="NZ_QNRK01000027.1"/>
</dbReference>
<dbReference type="PANTHER" id="PTHR42715:SF10">
    <property type="entry name" value="BETA-GLUCOSIDASE"/>
    <property type="match status" value="1"/>
</dbReference>
<comment type="caution">
    <text evidence="8">The sequence shown here is derived from an EMBL/GenBank/DDBJ whole genome shotgun (WGS) entry which is preliminary data.</text>
</comment>
<evidence type="ECO:0000256" key="1">
    <source>
        <dbReference type="ARBA" id="ARBA00005336"/>
    </source>
</evidence>
<dbReference type="EMBL" id="QNRK01000027">
    <property type="protein sequence ID" value="RBP07412.1"/>
    <property type="molecule type" value="Genomic_DNA"/>
</dbReference>
<dbReference type="AlphaFoldDB" id="A0A366EYD9"/>
<name>A0A366EYD9_9HYPH</name>
<keyword evidence="2 5" id="KW-0378">Hydrolase</keyword>
<evidence type="ECO:0000259" key="7">
    <source>
        <dbReference type="SMART" id="SM01217"/>
    </source>
</evidence>
<dbReference type="Pfam" id="PF00933">
    <property type="entry name" value="Glyco_hydro_3"/>
    <property type="match status" value="1"/>
</dbReference>
<reference evidence="8 9" key="1">
    <citation type="submission" date="2018-06" db="EMBL/GenBank/DDBJ databases">
        <title>Genomic Encyclopedia of Type Strains, Phase IV (KMG-IV): sequencing the most valuable type-strain genomes for metagenomic binning, comparative biology and taxonomic classification.</title>
        <authorList>
            <person name="Goeker M."/>
        </authorList>
    </citation>
    <scope>NUCLEOTIDE SEQUENCE [LARGE SCALE GENOMIC DNA]</scope>
    <source>
        <strain evidence="8 9">DSM 24875</strain>
    </source>
</reference>
<dbReference type="InterPro" id="IPR013783">
    <property type="entry name" value="Ig-like_fold"/>
</dbReference>
<dbReference type="SMART" id="SM01217">
    <property type="entry name" value="Fn3_like"/>
    <property type="match status" value="1"/>
</dbReference>
<dbReference type="Gene3D" id="2.60.40.10">
    <property type="entry name" value="Immunoglobulins"/>
    <property type="match status" value="1"/>
</dbReference>
<dbReference type="InterPro" id="IPR002772">
    <property type="entry name" value="Glyco_hydro_3_C"/>
</dbReference>
<keyword evidence="9" id="KW-1185">Reference proteome</keyword>
<dbReference type="InterPro" id="IPR050288">
    <property type="entry name" value="Cellulose_deg_GH3"/>
</dbReference>
<evidence type="ECO:0000256" key="4">
    <source>
        <dbReference type="ARBA" id="ARBA00023295"/>
    </source>
</evidence>
<gene>
    <name evidence="8" type="ORF">DFR50_12757</name>
</gene>
<dbReference type="PRINTS" id="PR00133">
    <property type="entry name" value="GLHYDRLASE3"/>
</dbReference>
<dbReference type="InterPro" id="IPR017853">
    <property type="entry name" value="GH"/>
</dbReference>
<dbReference type="Pfam" id="PF14310">
    <property type="entry name" value="Fn3-like"/>
    <property type="match status" value="1"/>
</dbReference>
<evidence type="ECO:0000313" key="9">
    <source>
        <dbReference type="Proteomes" id="UP000253529"/>
    </source>
</evidence>
<evidence type="ECO:0000256" key="2">
    <source>
        <dbReference type="ARBA" id="ARBA00022801"/>
    </source>
</evidence>
<comment type="similarity">
    <text evidence="1 5">Belongs to the glycosyl hydrolase 3 family.</text>
</comment>
<dbReference type="InterPro" id="IPR019800">
    <property type="entry name" value="Glyco_hydro_3_AS"/>
</dbReference>
<dbReference type="PANTHER" id="PTHR42715">
    <property type="entry name" value="BETA-GLUCOSIDASE"/>
    <property type="match status" value="1"/>
</dbReference>
<evidence type="ECO:0000256" key="3">
    <source>
        <dbReference type="ARBA" id="ARBA00023277"/>
    </source>
</evidence>
<keyword evidence="3" id="KW-0119">Carbohydrate metabolism</keyword>
<accession>A0A366EYD9</accession>
<feature type="domain" description="Fibronectin type III-like" evidence="7">
    <location>
        <begin position="652"/>
        <end position="720"/>
    </location>
</feature>
<evidence type="ECO:0000256" key="6">
    <source>
        <dbReference type="SAM" id="SignalP"/>
    </source>
</evidence>
<keyword evidence="4 5" id="KW-0326">Glycosidase</keyword>
<dbReference type="Proteomes" id="UP000253529">
    <property type="component" value="Unassembled WGS sequence"/>
</dbReference>
<dbReference type="InterPro" id="IPR036962">
    <property type="entry name" value="Glyco_hydro_3_N_sf"/>
</dbReference>
<dbReference type="PROSITE" id="PS00775">
    <property type="entry name" value="GLYCOSYL_HYDROL_F3"/>
    <property type="match status" value="1"/>
</dbReference>
<keyword evidence="6" id="KW-0732">Signal</keyword>
<organism evidence="8 9">
    <name type="scientific">Roseiarcus fermentans</name>
    <dbReference type="NCBI Taxonomy" id="1473586"/>
    <lineage>
        <taxon>Bacteria</taxon>
        <taxon>Pseudomonadati</taxon>
        <taxon>Pseudomonadota</taxon>
        <taxon>Alphaproteobacteria</taxon>
        <taxon>Hyphomicrobiales</taxon>
        <taxon>Roseiarcaceae</taxon>
        <taxon>Roseiarcus</taxon>
    </lineage>
</organism>
<dbReference type="GO" id="GO:0004553">
    <property type="term" value="F:hydrolase activity, hydrolyzing O-glycosyl compounds"/>
    <property type="evidence" value="ECO:0007669"/>
    <property type="project" value="InterPro"/>
</dbReference>
<evidence type="ECO:0000313" key="8">
    <source>
        <dbReference type="EMBL" id="RBP07412.1"/>
    </source>
</evidence>
<protein>
    <submittedName>
        <fullName evidence="8">Beta-glucosidase</fullName>
    </submittedName>
</protein>
<dbReference type="SUPFAM" id="SSF51445">
    <property type="entry name" value="(Trans)glycosidases"/>
    <property type="match status" value="1"/>
</dbReference>
<dbReference type="InterPro" id="IPR036881">
    <property type="entry name" value="Glyco_hydro_3_C_sf"/>
</dbReference>
<evidence type="ECO:0000256" key="5">
    <source>
        <dbReference type="RuleBase" id="RU361161"/>
    </source>
</evidence>
<dbReference type="GO" id="GO:0005975">
    <property type="term" value="P:carbohydrate metabolic process"/>
    <property type="evidence" value="ECO:0007669"/>
    <property type="project" value="InterPro"/>
</dbReference>
<proteinExistence type="inferred from homology"/>
<feature type="chain" id="PRO_5017033192" evidence="6">
    <location>
        <begin position="32"/>
        <end position="738"/>
    </location>
</feature>
<feature type="signal peptide" evidence="6">
    <location>
        <begin position="1"/>
        <end position="31"/>
    </location>
</feature>